<organism evidence="2 3">
    <name type="scientific">Secundilactobacillus silagincola</name>
    <dbReference type="NCBI Taxonomy" id="1714681"/>
    <lineage>
        <taxon>Bacteria</taxon>
        <taxon>Bacillati</taxon>
        <taxon>Bacillota</taxon>
        <taxon>Bacilli</taxon>
        <taxon>Lactobacillales</taxon>
        <taxon>Lactobacillaceae</taxon>
        <taxon>Secundilactobacillus</taxon>
    </lineage>
</organism>
<dbReference type="SUPFAM" id="SSF159941">
    <property type="entry name" value="MM3350-like"/>
    <property type="match status" value="1"/>
</dbReference>
<dbReference type="OrthoDB" id="9801392at2"/>
<feature type="domain" description="Plasmid pRiA4b Orf3-like" evidence="1">
    <location>
        <begin position="6"/>
        <end position="140"/>
    </location>
</feature>
<evidence type="ECO:0000313" key="2">
    <source>
        <dbReference type="EMBL" id="GAX07497.1"/>
    </source>
</evidence>
<dbReference type="InterPro" id="IPR024047">
    <property type="entry name" value="MM3350-like_sf"/>
</dbReference>
<dbReference type="Pfam" id="PF07929">
    <property type="entry name" value="PRiA4_ORF3"/>
    <property type="match status" value="1"/>
</dbReference>
<keyword evidence="3" id="KW-1185">Reference proteome</keyword>
<proteinExistence type="predicted"/>
<dbReference type="RefSeq" id="WP_098823477.1">
    <property type="nucleotide sequence ID" value="NZ_BCMJ01000001.1"/>
</dbReference>
<dbReference type="InterPro" id="IPR012912">
    <property type="entry name" value="Plasmid_pRiA4b_Orf3-like"/>
</dbReference>
<dbReference type="EMBL" id="BCMJ01000001">
    <property type="protein sequence ID" value="GAX07497.1"/>
    <property type="molecule type" value="Genomic_DNA"/>
</dbReference>
<gene>
    <name evidence="2" type="ORF">IWT5_00230</name>
</gene>
<sequence>MTESSIMQLRVTLKDVKPDTWRRVLVPTSIRYDQLHAIIQVLFGWTNSHLHSFSPVNDPSTEYGMVMPDLDMGDNMLNESENFAYPDLEKGNVIYTYDFGASWTHQIELEKMITMKAFVQAGHHQLPVVVAGRGPERIEATGDRGRAFNARNIDGLFAEFAGSWDEAY</sequence>
<name>A0A1Z5J0D4_9LACO</name>
<reference evidence="2 3" key="1">
    <citation type="submission" date="2015-11" db="EMBL/GenBank/DDBJ databases">
        <title>Draft genome sequences of new species of the genus Lactobacillus isolated from orchardgrass silage.</title>
        <authorList>
            <person name="Tohno M."/>
            <person name="Tanizawa Y."/>
            <person name="Arita M."/>
        </authorList>
    </citation>
    <scope>NUCLEOTIDE SEQUENCE [LARGE SCALE GENOMIC DNA]</scope>
    <source>
        <strain evidence="2 3">IWT5</strain>
    </source>
</reference>
<dbReference type="Proteomes" id="UP000223370">
    <property type="component" value="Unassembled WGS sequence"/>
</dbReference>
<dbReference type="PANTHER" id="PTHR41878">
    <property type="entry name" value="LEXA REPRESSOR-RELATED"/>
    <property type="match status" value="1"/>
</dbReference>
<dbReference type="AlphaFoldDB" id="A0A1Z5J0D4"/>
<evidence type="ECO:0000313" key="3">
    <source>
        <dbReference type="Proteomes" id="UP000223370"/>
    </source>
</evidence>
<protein>
    <recommendedName>
        <fullName evidence="1">Plasmid pRiA4b Orf3-like domain-containing protein</fullName>
    </recommendedName>
</protein>
<accession>A0A1Z5J0D4</accession>
<dbReference type="PANTHER" id="PTHR41878:SF1">
    <property type="entry name" value="TNPR PROTEIN"/>
    <property type="match status" value="1"/>
</dbReference>
<comment type="caution">
    <text evidence="2">The sequence shown here is derived from an EMBL/GenBank/DDBJ whole genome shotgun (WGS) entry which is preliminary data.</text>
</comment>
<dbReference type="Gene3D" id="3.10.290.30">
    <property type="entry name" value="MM3350-like"/>
    <property type="match status" value="1"/>
</dbReference>
<evidence type="ECO:0000259" key="1">
    <source>
        <dbReference type="Pfam" id="PF07929"/>
    </source>
</evidence>